<evidence type="ECO:0000313" key="1">
    <source>
        <dbReference type="EMBL" id="KAJ7995350.1"/>
    </source>
</evidence>
<dbReference type="Proteomes" id="UP001157502">
    <property type="component" value="Chromosome 21"/>
</dbReference>
<organism evidence="1 2">
    <name type="scientific">Dallia pectoralis</name>
    <name type="common">Alaska blackfish</name>
    <dbReference type="NCBI Taxonomy" id="75939"/>
    <lineage>
        <taxon>Eukaryota</taxon>
        <taxon>Metazoa</taxon>
        <taxon>Chordata</taxon>
        <taxon>Craniata</taxon>
        <taxon>Vertebrata</taxon>
        <taxon>Euteleostomi</taxon>
        <taxon>Actinopterygii</taxon>
        <taxon>Neopterygii</taxon>
        <taxon>Teleostei</taxon>
        <taxon>Protacanthopterygii</taxon>
        <taxon>Esociformes</taxon>
        <taxon>Umbridae</taxon>
        <taxon>Dallia</taxon>
    </lineage>
</organism>
<protein>
    <submittedName>
        <fullName evidence="1">Uncharacterized protein</fullName>
    </submittedName>
</protein>
<evidence type="ECO:0000313" key="2">
    <source>
        <dbReference type="Proteomes" id="UP001157502"/>
    </source>
</evidence>
<name>A0ACC2FVH3_DALPE</name>
<reference evidence="1" key="1">
    <citation type="submission" date="2021-05" db="EMBL/GenBank/DDBJ databases">
        <authorList>
            <person name="Pan Q."/>
            <person name="Jouanno E."/>
            <person name="Zahm M."/>
            <person name="Klopp C."/>
            <person name="Cabau C."/>
            <person name="Louis A."/>
            <person name="Berthelot C."/>
            <person name="Parey E."/>
            <person name="Roest Crollius H."/>
            <person name="Montfort J."/>
            <person name="Robinson-Rechavi M."/>
            <person name="Bouchez O."/>
            <person name="Lampietro C."/>
            <person name="Lopez Roques C."/>
            <person name="Donnadieu C."/>
            <person name="Postlethwait J."/>
            <person name="Bobe J."/>
            <person name="Dillon D."/>
            <person name="Chandos A."/>
            <person name="von Hippel F."/>
            <person name="Guiguen Y."/>
        </authorList>
    </citation>
    <scope>NUCLEOTIDE SEQUENCE</scope>
    <source>
        <strain evidence="1">YG-Jan2019</strain>
    </source>
</reference>
<accession>A0ACC2FVH3</accession>
<dbReference type="EMBL" id="CM055748">
    <property type="protein sequence ID" value="KAJ7995350.1"/>
    <property type="molecule type" value="Genomic_DNA"/>
</dbReference>
<sequence>MPVQGGASRELRFHSDDRTQTFRGGERNCFPSVLIRHNNVIKTSDVAHNATRTEPCLRSHYSTFPETHYLRYKERGAMNLNDFVVVSSNPKSVKLNPRNLRELRMETVTLADESEDMEQRLRRLKESMGREKEERERSGWFRWKSGQLGAPKNHGAKRNKENELGKSSAGKLKIRVLQDETGPEVRGVLEKDKAPAPLSGARLTSRKSRLRGKVCGQCEAKNAGLMCAECGEDYCVGCFVKFHQKGALKLHRTVPIQTEIQTSVSTLDVVSQFQRQVQLNPNLDSHSGKGAPSGIKGRTQPTPAVTNSHNAQGSQVLFVDCPREEKELDEREMDDEPENEELAEVSTLSLLGGVYDEETSARSFKEALGQWRGEGGGRGEGGDREQVEERGDTIRRPHLTRPVAVKAMGTQADLSDAGDERGPVKVEFAQFTVSYMERLLLKRHRRTPIEAHQPPAFLASSRTSTTPPPAEQVTGEDEEFRRYCASLFAVSPRGGAVELEPSSGSCPSIKEPDETVSERGFVAEPKAEDNTNGGPEPSHNALDREIVTPRPPSLYKSETTQLPRPDRSAVRSPRFSAGFRQLKSQRTQRTPHTWTGTPGESPGPRPSTPDNSSPRPPPFRPDVDLRPGGPPSSIPPGPNAPRSLRSTFTLSPRSPTETPSTPLPEDPRGSGCFNPSSPTRDSPDRFSPPTPQSPCDLSSPSPSRSTGFQSPSQQLLTGSYRTRSSPGPLLNTSPGSPLSSRSQQEPGATESPLTRSDALSSRSTPYLSQESLHARYRNSPPPAYECALLSRDVSSAESSPRPLTPSGSPADPLSSTHVSSQSNMDAISTQQNTTQSYTGAQTLALSPSPISLSRSSGSLRNYSSQETPRLLSGLGVRQSCSPAFSPGISETDSDAESSGDSLGLTPLEEDSSDEKMKLNACSQEWRSNAAETQGRRLLSDSAAVSSAGGSPEPKTGELAPEPSAALLAVAQREQTQPANFRGLEGFLTLGLENRSSPHLSSRPRHSPPDTEDGSNALTTGEDSWRASSSHRGHAEEHLIKTMMMDSQRQPISSHGDIATHTQRGPSSPHGLYLSGFTGVSVQSAPELSSRPASAGCRPLSRAAREIQDVGAVDQAGCEDPDLDHDMDTRALSSLAEEYMLMATDTPQLFSSHGVGAGTVEHDRIQESDRLRISRVHSDDEEGEEIRRDQQSVLSLS</sequence>
<comment type="caution">
    <text evidence="1">The sequence shown here is derived from an EMBL/GenBank/DDBJ whole genome shotgun (WGS) entry which is preliminary data.</text>
</comment>
<keyword evidence="2" id="KW-1185">Reference proteome</keyword>
<gene>
    <name evidence="1" type="ORF">DPEC_G00243650</name>
</gene>
<proteinExistence type="predicted"/>